<dbReference type="AlphaFoldDB" id="M1PEA0"/>
<feature type="transmembrane region" description="Helical" evidence="2">
    <location>
        <begin position="41"/>
        <end position="62"/>
    </location>
</feature>
<dbReference type="eggNOG" id="ENOG5033G7Y">
    <property type="taxonomic scope" value="Bacteria"/>
</dbReference>
<sequence length="152" mass="17228">MVDKQTIYTPSNQHSEQHVPPAQDQPLDPAVERVRKKLMRLMMIAVSVTIILILAVFVGIIYKVTTYEPASKQIKSFPHLYNNPQTLHHILSFPKGTQILSQSLSEHKIVLKIVTPDQQIKFMIYNYDTGALVATFSVEETEEAPVTQSPQE</sequence>
<gene>
    <name evidence="3" type="ordered locus">BAnh1_10780</name>
</gene>
<accession>M1PEA0</accession>
<reference evidence="3 4" key="1">
    <citation type="journal article" date="2013" name="PLoS Genet.">
        <title>A gene transfer agent and a dynamic repertoire of secretion systems hold the keys to the explosive radiation of the emerging pathogen Bartonella.</title>
        <authorList>
            <person name="Guy L."/>
            <person name="Nystedt B."/>
            <person name="Toft C."/>
            <person name="Zaremba-Niedzwiedzka K."/>
            <person name="Berglund E.C."/>
            <person name="Granberg F."/>
            <person name="Naslund K."/>
            <person name="Eriksson A.S."/>
            <person name="Andersson S.G."/>
        </authorList>
    </citation>
    <scope>NUCLEOTIDE SEQUENCE [LARGE SCALE GENOMIC DNA]</scope>
    <source>
        <strain evidence="3 4">Aust/NH1</strain>
    </source>
</reference>
<dbReference type="KEGG" id="baus:BAnh1_10780"/>
<keyword evidence="2" id="KW-0472">Membrane</keyword>
<keyword evidence="2" id="KW-0812">Transmembrane</keyword>
<feature type="region of interest" description="Disordered" evidence="1">
    <location>
        <begin position="1"/>
        <end position="26"/>
    </location>
</feature>
<organism evidence="3 4">
    <name type="scientific">Bartonella australis (strain Aust/NH1)</name>
    <dbReference type="NCBI Taxonomy" id="1094489"/>
    <lineage>
        <taxon>Bacteria</taxon>
        <taxon>Pseudomonadati</taxon>
        <taxon>Pseudomonadota</taxon>
        <taxon>Alphaproteobacteria</taxon>
        <taxon>Hyphomicrobiales</taxon>
        <taxon>Bartonellaceae</taxon>
        <taxon>Bartonella</taxon>
    </lineage>
</organism>
<dbReference type="HOGENOM" id="CLU_145237_0_0_5"/>
<evidence type="ECO:0000256" key="1">
    <source>
        <dbReference type="SAM" id="MobiDB-lite"/>
    </source>
</evidence>
<dbReference type="EMBL" id="CP003123">
    <property type="protein sequence ID" value="AGF74946.1"/>
    <property type="molecule type" value="Genomic_DNA"/>
</dbReference>
<proteinExistence type="predicted"/>
<keyword evidence="4" id="KW-1185">Reference proteome</keyword>
<feature type="compositionally biased region" description="Polar residues" evidence="1">
    <location>
        <begin position="1"/>
        <end position="14"/>
    </location>
</feature>
<keyword evidence="2" id="KW-1133">Transmembrane helix</keyword>
<dbReference type="OrthoDB" id="7869382at2"/>
<dbReference type="Proteomes" id="UP000011729">
    <property type="component" value="Chromosome"/>
</dbReference>
<evidence type="ECO:0000256" key="2">
    <source>
        <dbReference type="SAM" id="Phobius"/>
    </source>
</evidence>
<evidence type="ECO:0000313" key="4">
    <source>
        <dbReference type="Proteomes" id="UP000011729"/>
    </source>
</evidence>
<protein>
    <submittedName>
        <fullName evidence="3">Putative membrane protein</fullName>
    </submittedName>
</protein>
<name>M1PEA0_BARAA</name>
<dbReference type="RefSeq" id="WP_015398450.1">
    <property type="nucleotide sequence ID" value="NC_020300.1"/>
</dbReference>
<evidence type="ECO:0000313" key="3">
    <source>
        <dbReference type="EMBL" id="AGF74946.1"/>
    </source>
</evidence>
<dbReference type="PATRIC" id="fig|1094489.3.peg.1328"/>